<organism evidence="2 3">
    <name type="scientific">Rotaria socialis</name>
    <dbReference type="NCBI Taxonomy" id="392032"/>
    <lineage>
        <taxon>Eukaryota</taxon>
        <taxon>Metazoa</taxon>
        <taxon>Spiralia</taxon>
        <taxon>Gnathifera</taxon>
        <taxon>Rotifera</taxon>
        <taxon>Eurotatoria</taxon>
        <taxon>Bdelloidea</taxon>
        <taxon>Philodinida</taxon>
        <taxon>Philodinidae</taxon>
        <taxon>Rotaria</taxon>
    </lineage>
</organism>
<sequence length="24" mass="2546">MERESSKHAINIGTVGSLQTMAAN</sequence>
<dbReference type="Proteomes" id="UP000663848">
    <property type="component" value="Unassembled WGS sequence"/>
</dbReference>
<dbReference type="AlphaFoldDB" id="A0A821QT79"/>
<feature type="compositionally biased region" description="Polar residues" evidence="1">
    <location>
        <begin position="14"/>
        <end position="24"/>
    </location>
</feature>
<accession>A0A821QT79</accession>
<evidence type="ECO:0000313" key="2">
    <source>
        <dbReference type="EMBL" id="CAF4831425.1"/>
    </source>
</evidence>
<evidence type="ECO:0000256" key="1">
    <source>
        <dbReference type="SAM" id="MobiDB-lite"/>
    </source>
</evidence>
<proteinExistence type="predicted"/>
<comment type="caution">
    <text evidence="2">The sequence shown here is derived from an EMBL/GenBank/DDBJ whole genome shotgun (WGS) entry which is preliminary data.</text>
</comment>
<gene>
    <name evidence="2" type="ORF">QYT958_LOCUS25758</name>
</gene>
<feature type="region of interest" description="Disordered" evidence="1">
    <location>
        <begin position="1"/>
        <end position="24"/>
    </location>
</feature>
<protein>
    <submittedName>
        <fullName evidence="2">Uncharacterized protein</fullName>
    </submittedName>
</protein>
<dbReference type="EMBL" id="CAJOBR010005904">
    <property type="protein sequence ID" value="CAF4831425.1"/>
    <property type="molecule type" value="Genomic_DNA"/>
</dbReference>
<evidence type="ECO:0000313" key="3">
    <source>
        <dbReference type="Proteomes" id="UP000663848"/>
    </source>
</evidence>
<feature type="non-terminal residue" evidence="2">
    <location>
        <position position="24"/>
    </location>
</feature>
<reference evidence="2" key="1">
    <citation type="submission" date="2021-02" db="EMBL/GenBank/DDBJ databases">
        <authorList>
            <person name="Nowell W R."/>
        </authorList>
    </citation>
    <scope>NUCLEOTIDE SEQUENCE</scope>
</reference>
<name>A0A821QT79_9BILA</name>